<keyword evidence="5" id="KW-1185">Reference proteome</keyword>
<dbReference type="GO" id="GO:0005975">
    <property type="term" value="P:carbohydrate metabolic process"/>
    <property type="evidence" value="ECO:0007669"/>
    <property type="project" value="UniProtKB-ARBA"/>
</dbReference>
<dbReference type="InterPro" id="IPR048527">
    <property type="entry name" value="Sde182_C"/>
</dbReference>
<feature type="region of interest" description="Disordered" evidence="1">
    <location>
        <begin position="34"/>
        <end position="53"/>
    </location>
</feature>
<evidence type="ECO:0000259" key="2">
    <source>
        <dbReference type="Pfam" id="PF07632"/>
    </source>
</evidence>
<dbReference type="AlphaFoldDB" id="A0A919R289"/>
<evidence type="ECO:0008006" key="6">
    <source>
        <dbReference type="Google" id="ProtNLM"/>
    </source>
</evidence>
<evidence type="ECO:0000313" key="4">
    <source>
        <dbReference type="EMBL" id="GII77050.1"/>
    </source>
</evidence>
<dbReference type="Gene3D" id="3.90.245.10">
    <property type="entry name" value="Ribonucleoside hydrolase-like"/>
    <property type="match status" value="1"/>
</dbReference>
<accession>A0A919R289</accession>
<comment type="caution">
    <text evidence="4">The sequence shown here is derived from an EMBL/GenBank/DDBJ whole genome shotgun (WGS) entry which is preliminary data.</text>
</comment>
<reference evidence="4" key="1">
    <citation type="submission" date="2021-01" db="EMBL/GenBank/DDBJ databases">
        <title>Whole genome shotgun sequence of Sphaerisporangium rufum NBRC 109079.</title>
        <authorList>
            <person name="Komaki H."/>
            <person name="Tamura T."/>
        </authorList>
    </citation>
    <scope>NUCLEOTIDE SEQUENCE</scope>
    <source>
        <strain evidence="4">NBRC 109079</strain>
    </source>
</reference>
<evidence type="ECO:0000256" key="1">
    <source>
        <dbReference type="SAM" id="MobiDB-lite"/>
    </source>
</evidence>
<dbReference type="InterPro" id="IPR011483">
    <property type="entry name" value="Sde182_NH-like"/>
</dbReference>
<proteinExistence type="predicted"/>
<dbReference type="Gene3D" id="2.60.40.10">
    <property type="entry name" value="Immunoglobulins"/>
    <property type="match status" value="1"/>
</dbReference>
<dbReference type="InterPro" id="IPR036452">
    <property type="entry name" value="Ribo_hydro-like"/>
</dbReference>
<gene>
    <name evidence="4" type="ORF">Sru01_20320</name>
</gene>
<dbReference type="InterPro" id="IPR013783">
    <property type="entry name" value="Ig-like_fold"/>
</dbReference>
<dbReference type="Pfam" id="PF21027">
    <property type="entry name" value="Sde0182_C"/>
    <property type="match status" value="1"/>
</dbReference>
<protein>
    <recommendedName>
        <fullName evidence="6">DUF1593 domain-containing protein</fullName>
    </recommendedName>
</protein>
<feature type="domain" description="Cellulose-binding Sde182 C-terminal" evidence="3">
    <location>
        <begin position="445"/>
        <end position="523"/>
    </location>
</feature>
<evidence type="ECO:0000313" key="5">
    <source>
        <dbReference type="Proteomes" id="UP000655287"/>
    </source>
</evidence>
<feature type="compositionally biased region" description="Polar residues" evidence="1">
    <location>
        <begin position="43"/>
        <end position="53"/>
    </location>
</feature>
<name>A0A919R289_9ACTN</name>
<sequence>MSPPGPSASRHRYRVRVLTCGVLALHGVITMTSTPPAAAEPARSSQHANRPRTVVTTDMESDDLASLIRYLLYTNELDTQGIVYTSSRYHWAGDGKGTRFFLPGREYQTPQTSWRWTGTRTIQDQVLRAYAEVYPNLRRHDPRYPAPGALLATVKVGNIAFEGEMATDTEGSDLIRDLLLDDDPRPVYLQAWGGTGTIARALKSIEDRFAGTGRWPRIKAAVSAKAVILASGFQDETYAEYIAPSWPDVRVQNLEGGYATWGFNCEWGQGNVRGLPADRVYFSGAWTRENIQIGPLGSLYRSWLDGQAMPGDPLDIFGDAERAPSGWCKPLDPYDFLSEGDNVAFNPLLDTGIQAPDDPALGGWGGRSIRRSTTPNLWTLAPAEQDGTGAEVQNYTTLRWAGAAQNDFAARMRWTLTPDYRAADHPPTVRIDGGGTVRARPGSVVTLTGRATDPDHDRVTLRWWQYREEGTYPGRVTIADHGHGRASVTVPDDAAGQSVSIILQGTDDGEFPLTRYARVLIQVI</sequence>
<dbReference type="EMBL" id="BOOU01000031">
    <property type="protein sequence ID" value="GII77050.1"/>
    <property type="molecule type" value="Genomic_DNA"/>
</dbReference>
<feature type="domain" description="Cellulose-binding Sde182 nucleoside hydrolase-like" evidence="2">
    <location>
        <begin position="52"/>
        <end position="367"/>
    </location>
</feature>
<dbReference type="Pfam" id="PF07632">
    <property type="entry name" value="Sde182_NH-like"/>
    <property type="match status" value="1"/>
</dbReference>
<organism evidence="4 5">
    <name type="scientific">Sphaerisporangium rufum</name>
    <dbReference type="NCBI Taxonomy" id="1381558"/>
    <lineage>
        <taxon>Bacteria</taxon>
        <taxon>Bacillati</taxon>
        <taxon>Actinomycetota</taxon>
        <taxon>Actinomycetes</taxon>
        <taxon>Streptosporangiales</taxon>
        <taxon>Streptosporangiaceae</taxon>
        <taxon>Sphaerisporangium</taxon>
    </lineage>
</organism>
<evidence type="ECO:0000259" key="3">
    <source>
        <dbReference type="Pfam" id="PF21027"/>
    </source>
</evidence>
<dbReference type="GO" id="GO:0016799">
    <property type="term" value="F:hydrolase activity, hydrolyzing N-glycosyl compounds"/>
    <property type="evidence" value="ECO:0007669"/>
    <property type="project" value="InterPro"/>
</dbReference>
<dbReference type="Proteomes" id="UP000655287">
    <property type="component" value="Unassembled WGS sequence"/>
</dbReference>